<dbReference type="NCBIfam" id="TIGR01766">
    <property type="entry name" value="IS200/IS605 family accessory protein TnpB-like domain"/>
    <property type="match status" value="1"/>
</dbReference>
<keyword evidence="12" id="KW-1185">Reference proteome</keyword>
<proteinExistence type="inferred from homology"/>
<sequence>MIINKAYKFRIYPNKEQEILIAKTIGCSRFVFNRFLARWNDTYKETGKGLTYNSCSAELTQLKKEFVWLKEVDSISLQSTLKSLADAFTRFFKKQNDAPRFKSKKNKVQSYTTKHTNGNIAIVGNKIKLPKLGFVRFAKSREVEGRILNATVRRNPSGKYFVSILGETEVQPLEKTDSAVGVDVGLKDFAILSTGEVISNPKWFRKLEEKLANAQRILSKRVNGSSNWNKQRIKVARIHERITNARADYLQKISTEIVKNHDIIGMEDLQVSNMLKNHKLAKAISEVSWSQFRTMLEYKAKWYGKEVVTVSKTFASSQLCSCCGYQNKDVKNLNLREWDCPSCGVHHDRDINAGQNLKNEAIRLLTVGTTGLAY</sequence>
<feature type="domain" description="Cas12f1-like TNB" evidence="9">
    <location>
        <begin position="289"/>
        <end position="357"/>
    </location>
</feature>
<dbReference type="InterPro" id="IPR053522">
    <property type="entry name" value="RNA-guided_endonuclease_TnpB"/>
</dbReference>
<dbReference type="RefSeq" id="WP_336481012.1">
    <property type="nucleotide sequence ID" value="NZ_JBAWSV010000001.1"/>
</dbReference>
<dbReference type="InterPro" id="IPR021027">
    <property type="entry name" value="Transposase_put_HTH"/>
</dbReference>
<keyword evidence="7" id="KW-0233">DNA recombination</keyword>
<dbReference type="PANTHER" id="PTHR30405">
    <property type="entry name" value="TRANSPOSASE"/>
    <property type="match status" value="1"/>
</dbReference>
<evidence type="ECO:0000256" key="4">
    <source>
        <dbReference type="ARBA" id="ARBA00022723"/>
    </source>
</evidence>
<dbReference type="Pfam" id="PF01385">
    <property type="entry name" value="OrfB_IS605"/>
    <property type="match status" value="1"/>
</dbReference>
<dbReference type="Proteomes" id="UP001367922">
    <property type="component" value="Unassembled WGS sequence"/>
</dbReference>
<feature type="domain" description="Probable transposase IS891/IS1136/IS1341" evidence="8">
    <location>
        <begin position="168"/>
        <end position="277"/>
    </location>
</feature>
<name>A0ABU8FTT1_9BACI</name>
<feature type="domain" description="Transposase putative helix-turn-helix" evidence="10">
    <location>
        <begin position="1"/>
        <end position="48"/>
    </location>
</feature>
<dbReference type="InterPro" id="IPR010095">
    <property type="entry name" value="Cas12f1-like_TNB"/>
</dbReference>
<keyword evidence="4" id="KW-0479">Metal-binding</keyword>
<protein>
    <submittedName>
        <fullName evidence="11">IS200/IS605 family element RNA-guided endonuclease TnpB</fullName>
    </submittedName>
</protein>
<dbReference type="GO" id="GO:0004519">
    <property type="term" value="F:endonuclease activity"/>
    <property type="evidence" value="ECO:0007669"/>
    <property type="project" value="UniProtKB-KW"/>
</dbReference>
<keyword evidence="11" id="KW-0540">Nuclease</keyword>
<dbReference type="NCBIfam" id="NF038281">
    <property type="entry name" value="IS200_TnpB"/>
    <property type="match status" value="1"/>
</dbReference>
<reference evidence="11 12" key="1">
    <citation type="submission" date="2024-01" db="EMBL/GenBank/DDBJ databases">
        <title>Seven novel Bacillus-like species.</title>
        <authorList>
            <person name="Liu G."/>
        </authorList>
    </citation>
    <scope>NUCLEOTIDE SEQUENCE [LARGE SCALE GENOMIC DNA]</scope>
    <source>
        <strain evidence="11 12">FJAT-53711</strain>
    </source>
</reference>
<evidence type="ECO:0000256" key="6">
    <source>
        <dbReference type="ARBA" id="ARBA00023125"/>
    </source>
</evidence>
<dbReference type="EMBL" id="JBAWSV010000001">
    <property type="protein sequence ID" value="MEI4828642.1"/>
    <property type="molecule type" value="Genomic_DNA"/>
</dbReference>
<evidence type="ECO:0000256" key="2">
    <source>
        <dbReference type="ARBA" id="ARBA00011044"/>
    </source>
</evidence>
<dbReference type="InterPro" id="IPR051399">
    <property type="entry name" value="RNA-guided_DNA_endo/Transpos"/>
</dbReference>
<comment type="similarity">
    <text evidence="2">In the N-terminal section; belongs to the transposase 2 family.</text>
</comment>
<dbReference type="InterPro" id="IPR001959">
    <property type="entry name" value="Transposase"/>
</dbReference>
<comment type="caution">
    <text evidence="11">The sequence shown here is derived from an EMBL/GenBank/DDBJ whole genome shotgun (WGS) entry which is preliminary data.</text>
</comment>
<organism evidence="11 12">
    <name type="scientific">Bacillus yunxiaonensis</name>
    <dbReference type="NCBI Taxonomy" id="3127665"/>
    <lineage>
        <taxon>Bacteria</taxon>
        <taxon>Bacillati</taxon>
        <taxon>Bacillota</taxon>
        <taxon>Bacilli</taxon>
        <taxon>Bacillales</taxon>
        <taxon>Bacillaceae</taxon>
        <taxon>Bacillus</taxon>
    </lineage>
</organism>
<evidence type="ECO:0000256" key="5">
    <source>
        <dbReference type="ARBA" id="ARBA00022833"/>
    </source>
</evidence>
<evidence type="ECO:0000313" key="11">
    <source>
        <dbReference type="EMBL" id="MEI4828642.1"/>
    </source>
</evidence>
<evidence type="ECO:0000256" key="1">
    <source>
        <dbReference type="ARBA" id="ARBA00008761"/>
    </source>
</evidence>
<keyword evidence="11" id="KW-0255">Endonuclease</keyword>
<evidence type="ECO:0000259" key="10">
    <source>
        <dbReference type="Pfam" id="PF12323"/>
    </source>
</evidence>
<dbReference type="Pfam" id="PF12323">
    <property type="entry name" value="HTH_OrfB_IS605"/>
    <property type="match status" value="1"/>
</dbReference>
<gene>
    <name evidence="11" type="primary">tnpB</name>
    <name evidence="11" type="ORF">WAX78_04140</name>
</gene>
<evidence type="ECO:0000313" key="12">
    <source>
        <dbReference type="Proteomes" id="UP001367922"/>
    </source>
</evidence>
<evidence type="ECO:0000259" key="8">
    <source>
        <dbReference type="Pfam" id="PF01385"/>
    </source>
</evidence>
<keyword evidence="5" id="KW-0862">Zinc</keyword>
<evidence type="ECO:0000259" key="9">
    <source>
        <dbReference type="Pfam" id="PF07282"/>
    </source>
</evidence>
<dbReference type="Pfam" id="PF07282">
    <property type="entry name" value="Cas12f1-like_TNB"/>
    <property type="match status" value="1"/>
</dbReference>
<comment type="similarity">
    <text evidence="1">In the C-terminal section; belongs to the transposase 35 family.</text>
</comment>
<evidence type="ECO:0000256" key="7">
    <source>
        <dbReference type="ARBA" id="ARBA00023172"/>
    </source>
</evidence>
<evidence type="ECO:0000256" key="3">
    <source>
        <dbReference type="ARBA" id="ARBA00022578"/>
    </source>
</evidence>
<keyword evidence="6" id="KW-0238">DNA-binding</keyword>
<accession>A0ABU8FTT1</accession>
<dbReference type="NCBIfam" id="NF040570">
    <property type="entry name" value="guided_TnpB"/>
    <property type="match status" value="1"/>
</dbReference>
<dbReference type="PANTHER" id="PTHR30405:SF25">
    <property type="entry name" value="RNA-GUIDED DNA ENDONUCLEASE INSQ-RELATED"/>
    <property type="match status" value="1"/>
</dbReference>
<keyword evidence="3" id="KW-0815">Transposition</keyword>
<keyword evidence="11" id="KW-0378">Hydrolase</keyword>